<evidence type="ECO:0000256" key="4">
    <source>
        <dbReference type="ARBA" id="ARBA00022847"/>
    </source>
</evidence>
<evidence type="ECO:0000256" key="6">
    <source>
        <dbReference type="ARBA" id="ARBA00023136"/>
    </source>
</evidence>
<feature type="transmembrane region" description="Helical" evidence="7">
    <location>
        <begin position="162"/>
        <end position="182"/>
    </location>
</feature>
<keyword evidence="2" id="KW-0813">Transport</keyword>
<dbReference type="PANTHER" id="PTHR11706">
    <property type="entry name" value="SOLUTE CARRIER PROTEIN FAMILY 11 MEMBER"/>
    <property type="match status" value="1"/>
</dbReference>
<evidence type="ECO:0000256" key="1">
    <source>
        <dbReference type="ARBA" id="ARBA00004141"/>
    </source>
</evidence>
<comment type="subcellular location">
    <subcellularLocation>
        <location evidence="1">Membrane</location>
        <topology evidence="1">Multi-pass membrane protein</topology>
    </subcellularLocation>
</comment>
<dbReference type="GO" id="GO:0034755">
    <property type="term" value="P:iron ion transmembrane transport"/>
    <property type="evidence" value="ECO:0007669"/>
    <property type="project" value="TreeGrafter"/>
</dbReference>
<proteinExistence type="predicted"/>
<feature type="transmembrane region" description="Helical" evidence="7">
    <location>
        <begin position="241"/>
        <end position="265"/>
    </location>
</feature>
<evidence type="ECO:0000256" key="3">
    <source>
        <dbReference type="ARBA" id="ARBA00022692"/>
    </source>
</evidence>
<sequence length="425" mass="44236">MQNATTSDSSRRTLGDWLRSIGPAVVVAAVVLGPGTITVASRVGCQHGYSLGWLVLTTSALMAIMTVAALFAGVSTKKTPGKRLRERFGSPLTIAIGLVLFLIVALFQSSNNRALLLAAEFFVPSLKTSQWGSIAFLLAFNVAVIAFFLLARDVYKVIETAMLMMVGLMIVCFGINALAGGVQPGGAATGLVPTPSSMNAALQALTGDVRALMATTFSVAGAFYQCYLVRERRWTTGELRFRAVDSCVGIATLGILTMLIMWTAAAALHGKVAPEQVTDIASLADSLRPTFGQTATLVFATGIMAGAVSSFVGNALIGGTVFSDCLGIGSKASQPFPRRLTVAALLVGAVIASLSVFAIESNVNFIVIAQGLTTLGLPVMALALLWLLIDSETSPLWLIAGTVVGVCVTFALALATVLKLTGVIV</sequence>
<feature type="transmembrane region" description="Helical" evidence="7">
    <location>
        <begin position="88"/>
        <end position="110"/>
    </location>
</feature>
<accession>A0A5B9QZ89</accession>
<feature type="transmembrane region" description="Helical" evidence="7">
    <location>
        <begin position="396"/>
        <end position="418"/>
    </location>
</feature>
<feature type="transmembrane region" description="Helical" evidence="7">
    <location>
        <begin position="297"/>
        <end position="319"/>
    </location>
</feature>
<evidence type="ECO:0000256" key="2">
    <source>
        <dbReference type="ARBA" id="ARBA00022448"/>
    </source>
</evidence>
<dbReference type="OrthoDB" id="9787548at2"/>
<dbReference type="InterPro" id="IPR001046">
    <property type="entry name" value="NRAMP_fam"/>
</dbReference>
<keyword evidence="3 7" id="KW-0812">Transmembrane</keyword>
<keyword evidence="4" id="KW-0769">Symport</keyword>
<keyword evidence="5 7" id="KW-1133">Transmembrane helix</keyword>
<dbReference type="Proteomes" id="UP000325286">
    <property type="component" value="Chromosome"/>
</dbReference>
<gene>
    <name evidence="8" type="ORF">UC8_54300</name>
</gene>
<evidence type="ECO:0000313" key="9">
    <source>
        <dbReference type="Proteomes" id="UP000325286"/>
    </source>
</evidence>
<evidence type="ECO:0000313" key="8">
    <source>
        <dbReference type="EMBL" id="QEG43382.1"/>
    </source>
</evidence>
<organism evidence="8 9">
    <name type="scientific">Roseimaritima ulvae</name>
    <dbReference type="NCBI Taxonomy" id="980254"/>
    <lineage>
        <taxon>Bacteria</taxon>
        <taxon>Pseudomonadati</taxon>
        <taxon>Planctomycetota</taxon>
        <taxon>Planctomycetia</taxon>
        <taxon>Pirellulales</taxon>
        <taxon>Pirellulaceae</taxon>
        <taxon>Roseimaritima</taxon>
    </lineage>
</organism>
<evidence type="ECO:0000256" key="7">
    <source>
        <dbReference type="SAM" id="Phobius"/>
    </source>
</evidence>
<name>A0A5B9QZ89_9BACT</name>
<dbReference type="RefSeq" id="WP_068129959.1">
    <property type="nucleotide sequence ID" value="NZ_CP042914.1"/>
</dbReference>
<feature type="transmembrane region" description="Helical" evidence="7">
    <location>
        <begin position="21"/>
        <end position="41"/>
    </location>
</feature>
<feature type="transmembrane region" description="Helical" evidence="7">
    <location>
        <begin position="211"/>
        <end position="229"/>
    </location>
</feature>
<dbReference type="GO" id="GO:0005384">
    <property type="term" value="F:manganese ion transmembrane transporter activity"/>
    <property type="evidence" value="ECO:0007669"/>
    <property type="project" value="TreeGrafter"/>
</dbReference>
<keyword evidence="9" id="KW-1185">Reference proteome</keyword>
<feature type="transmembrane region" description="Helical" evidence="7">
    <location>
        <begin position="53"/>
        <end position="76"/>
    </location>
</feature>
<feature type="transmembrane region" description="Helical" evidence="7">
    <location>
        <begin position="340"/>
        <end position="359"/>
    </location>
</feature>
<feature type="transmembrane region" description="Helical" evidence="7">
    <location>
        <begin position="130"/>
        <end position="150"/>
    </location>
</feature>
<evidence type="ECO:0000256" key="5">
    <source>
        <dbReference type="ARBA" id="ARBA00022989"/>
    </source>
</evidence>
<keyword evidence="6 7" id="KW-0472">Membrane</keyword>
<protein>
    <submittedName>
        <fullName evidence="8">Manganese transport protein MntH</fullName>
    </submittedName>
</protein>
<feature type="transmembrane region" description="Helical" evidence="7">
    <location>
        <begin position="365"/>
        <end position="389"/>
    </location>
</feature>
<dbReference type="EMBL" id="CP042914">
    <property type="protein sequence ID" value="QEG43382.1"/>
    <property type="molecule type" value="Genomic_DNA"/>
</dbReference>
<dbReference type="Pfam" id="PF01566">
    <property type="entry name" value="Nramp"/>
    <property type="match status" value="1"/>
</dbReference>
<dbReference type="GO" id="GO:0005886">
    <property type="term" value="C:plasma membrane"/>
    <property type="evidence" value="ECO:0007669"/>
    <property type="project" value="TreeGrafter"/>
</dbReference>
<dbReference type="AlphaFoldDB" id="A0A5B9QZ89"/>
<dbReference type="GO" id="GO:0015293">
    <property type="term" value="F:symporter activity"/>
    <property type="evidence" value="ECO:0007669"/>
    <property type="project" value="UniProtKB-KW"/>
</dbReference>
<reference evidence="8 9" key="1">
    <citation type="submission" date="2019-08" db="EMBL/GenBank/DDBJ databases">
        <title>Deep-cultivation of Planctomycetes and their phenomic and genomic characterization uncovers novel biology.</title>
        <authorList>
            <person name="Wiegand S."/>
            <person name="Jogler M."/>
            <person name="Boedeker C."/>
            <person name="Pinto D."/>
            <person name="Vollmers J."/>
            <person name="Rivas-Marin E."/>
            <person name="Kohn T."/>
            <person name="Peeters S.H."/>
            <person name="Heuer A."/>
            <person name="Rast P."/>
            <person name="Oberbeckmann S."/>
            <person name="Bunk B."/>
            <person name="Jeske O."/>
            <person name="Meyerdierks A."/>
            <person name="Storesund J.E."/>
            <person name="Kallscheuer N."/>
            <person name="Luecker S."/>
            <person name="Lage O.M."/>
            <person name="Pohl T."/>
            <person name="Merkel B.J."/>
            <person name="Hornburger P."/>
            <person name="Mueller R.-W."/>
            <person name="Bruemmer F."/>
            <person name="Labrenz M."/>
            <person name="Spormann A.M."/>
            <person name="Op den Camp H."/>
            <person name="Overmann J."/>
            <person name="Amann R."/>
            <person name="Jetten M.S.M."/>
            <person name="Mascher T."/>
            <person name="Medema M.H."/>
            <person name="Devos D.P."/>
            <person name="Kaster A.-K."/>
            <person name="Ovreas L."/>
            <person name="Rohde M."/>
            <person name="Galperin M.Y."/>
            <person name="Jogler C."/>
        </authorList>
    </citation>
    <scope>NUCLEOTIDE SEQUENCE [LARGE SCALE GENOMIC DNA]</scope>
    <source>
        <strain evidence="8 9">UC8</strain>
    </source>
</reference>
<dbReference type="PANTHER" id="PTHR11706:SF33">
    <property type="entry name" value="NATURAL RESISTANCE-ASSOCIATED MACROPHAGE PROTEIN 2"/>
    <property type="match status" value="1"/>
</dbReference>
<dbReference type="GO" id="GO:0015086">
    <property type="term" value="F:cadmium ion transmembrane transporter activity"/>
    <property type="evidence" value="ECO:0007669"/>
    <property type="project" value="TreeGrafter"/>
</dbReference>
<dbReference type="KEGG" id="rul:UC8_54300"/>